<evidence type="ECO:0008006" key="3">
    <source>
        <dbReference type="Google" id="ProtNLM"/>
    </source>
</evidence>
<accession>A0ABQ4NMR8</accession>
<protein>
    <recommendedName>
        <fullName evidence="3">HEPN domain-containing protein</fullName>
    </recommendedName>
</protein>
<evidence type="ECO:0000313" key="2">
    <source>
        <dbReference type="Proteomes" id="UP000786693"/>
    </source>
</evidence>
<dbReference type="EMBL" id="BPFH01000004">
    <property type="protein sequence ID" value="GIT95696.1"/>
    <property type="molecule type" value="Genomic_DNA"/>
</dbReference>
<comment type="caution">
    <text evidence="1">The sequence shown here is derived from an EMBL/GenBank/DDBJ whole genome shotgun (WGS) entry which is preliminary data.</text>
</comment>
<keyword evidence="2" id="KW-1185">Reference proteome</keyword>
<sequence length="207" mass="22732">MVGTPSRPHPKYVRVARDYLRAAQLVDAEYKHGDIRFQMPSLALLCHGTELALKSMLIANPGAAKKAGHKLHEAFDMLSGQPAADHVFAEAENAMRDLLAQKTRTYVVESDSGEAADISDSGEDLQIVARDCSQSFEVSDLLAFWGRRHATDGGMFRYPGWERDRRYMAWTADGLIDAGALALGAWATALVAALEKRLRAPETSEQS</sequence>
<name>A0ABQ4NMR8_9RHOB</name>
<evidence type="ECO:0000313" key="1">
    <source>
        <dbReference type="EMBL" id="GIT95696.1"/>
    </source>
</evidence>
<dbReference type="RefSeq" id="WP_220749199.1">
    <property type="nucleotide sequence ID" value="NZ_BPFH01000004.1"/>
</dbReference>
<dbReference type="Proteomes" id="UP000786693">
    <property type="component" value="Unassembled WGS sequence"/>
</dbReference>
<gene>
    <name evidence="1" type="ORF">JANAI62_23190</name>
</gene>
<reference evidence="1 2" key="1">
    <citation type="submission" date="2021-05" db="EMBL/GenBank/DDBJ databases">
        <title>Bacteria Genome sequencing.</title>
        <authorList>
            <person name="Takabe Y."/>
            <person name="Nakajima Y."/>
            <person name="Suzuki S."/>
            <person name="Shiozaki T."/>
        </authorList>
    </citation>
    <scope>NUCLEOTIDE SEQUENCE [LARGE SCALE GENOMIC DNA]</scope>
    <source>
        <strain evidence="1 2">AI_62</strain>
    </source>
</reference>
<organism evidence="1 2">
    <name type="scientific">Jannaschia pagri</name>
    <dbReference type="NCBI Taxonomy" id="2829797"/>
    <lineage>
        <taxon>Bacteria</taxon>
        <taxon>Pseudomonadati</taxon>
        <taxon>Pseudomonadota</taxon>
        <taxon>Alphaproteobacteria</taxon>
        <taxon>Rhodobacterales</taxon>
        <taxon>Roseobacteraceae</taxon>
        <taxon>Jannaschia</taxon>
    </lineage>
</organism>
<proteinExistence type="predicted"/>